<name>A0A8S5VDE2_9CAUD</name>
<sequence length="58" mass="6520">MNIRLCRSSGLSNRCGVRLANGSLLCLLRLSGLNLCGLSLLVLIQFQIFCLLFIRFYI</sequence>
<keyword evidence="1" id="KW-1133">Transmembrane helix</keyword>
<protein>
    <submittedName>
        <fullName evidence="2">Uncharacterized protein</fullName>
    </submittedName>
</protein>
<organism evidence="2">
    <name type="scientific">Siphoviridae sp. ctGa111</name>
    <dbReference type="NCBI Taxonomy" id="2825413"/>
    <lineage>
        <taxon>Viruses</taxon>
        <taxon>Duplodnaviria</taxon>
        <taxon>Heunggongvirae</taxon>
        <taxon>Uroviricota</taxon>
        <taxon>Caudoviricetes</taxon>
    </lineage>
</organism>
<keyword evidence="1" id="KW-0812">Transmembrane</keyword>
<evidence type="ECO:0000313" key="2">
    <source>
        <dbReference type="EMBL" id="DAG04794.1"/>
    </source>
</evidence>
<keyword evidence="1" id="KW-0472">Membrane</keyword>
<accession>A0A8S5VDE2</accession>
<reference evidence="2" key="1">
    <citation type="journal article" date="2021" name="Proc. Natl. Acad. Sci. U.S.A.">
        <title>A Catalog of Tens of Thousands of Viruses from Human Metagenomes Reveals Hidden Associations with Chronic Diseases.</title>
        <authorList>
            <person name="Tisza M.J."/>
            <person name="Buck C.B."/>
        </authorList>
    </citation>
    <scope>NUCLEOTIDE SEQUENCE</scope>
    <source>
        <strain evidence="2">CtGa111</strain>
    </source>
</reference>
<evidence type="ECO:0000256" key="1">
    <source>
        <dbReference type="SAM" id="Phobius"/>
    </source>
</evidence>
<feature type="transmembrane region" description="Helical" evidence="1">
    <location>
        <begin position="32"/>
        <end position="54"/>
    </location>
</feature>
<proteinExistence type="predicted"/>
<dbReference type="EMBL" id="BK016245">
    <property type="protein sequence ID" value="DAG04794.1"/>
    <property type="molecule type" value="Genomic_DNA"/>
</dbReference>